<protein>
    <submittedName>
        <fullName evidence="4">ABC transporter</fullName>
    </submittedName>
</protein>
<dbReference type="OrthoDB" id="5795476at2"/>
<dbReference type="GeneID" id="93877669"/>
<evidence type="ECO:0000259" key="3">
    <source>
        <dbReference type="Pfam" id="PF03886"/>
    </source>
</evidence>
<feature type="domain" description="ABC-type transport auxiliary lipoprotein component" evidence="3">
    <location>
        <begin position="34"/>
        <end position="193"/>
    </location>
</feature>
<dbReference type="EMBL" id="MDEK01000011">
    <property type="protein sequence ID" value="PPU81886.1"/>
    <property type="molecule type" value="Genomic_DNA"/>
</dbReference>
<dbReference type="RefSeq" id="WP_010340197.1">
    <property type="nucleotide sequence ID" value="NZ_CP132343.1"/>
</dbReference>
<proteinExistence type="predicted"/>
<feature type="chain" id="PRO_5015181283" evidence="2">
    <location>
        <begin position="19"/>
        <end position="224"/>
    </location>
</feature>
<name>A0A2P5Z2M9_9XANT</name>
<dbReference type="Gene3D" id="3.40.50.10610">
    <property type="entry name" value="ABC-type transport auxiliary lipoprotein component"/>
    <property type="match status" value="1"/>
</dbReference>
<dbReference type="STRING" id="56458.SB85_09595"/>
<organism evidence="4 5">
    <name type="scientific">Xanthomonas sacchari</name>
    <dbReference type="NCBI Taxonomy" id="56458"/>
    <lineage>
        <taxon>Bacteria</taxon>
        <taxon>Pseudomonadati</taxon>
        <taxon>Pseudomonadota</taxon>
        <taxon>Gammaproteobacteria</taxon>
        <taxon>Lysobacterales</taxon>
        <taxon>Lysobacteraceae</taxon>
        <taxon>Xanthomonas</taxon>
    </lineage>
</organism>
<accession>A0A2P5Z2M9</accession>
<dbReference type="Proteomes" id="UP000247346">
    <property type="component" value="Unassembled WGS sequence"/>
</dbReference>
<dbReference type="PANTHER" id="PTHR36698">
    <property type="entry name" value="BLL5892 PROTEIN"/>
    <property type="match status" value="1"/>
</dbReference>
<dbReference type="Pfam" id="PF03886">
    <property type="entry name" value="ABC_trans_aux"/>
    <property type="match status" value="1"/>
</dbReference>
<reference evidence="4 5" key="1">
    <citation type="submission" date="2016-08" db="EMBL/GenBank/DDBJ databases">
        <authorList>
            <person name="Seilhamer J.J."/>
        </authorList>
    </citation>
    <scope>NUCLEOTIDE SEQUENCE [LARGE SCALE GENOMIC DNA]</scope>
    <source>
        <strain evidence="4 5">CFBP4641</strain>
    </source>
</reference>
<dbReference type="PANTHER" id="PTHR36698:SF3">
    <property type="entry name" value="ABC-TYPE TRANSPORT AUXILIARY LIPOPROTEIN COMPONENT DOMAIN-CONTAINING PROTEIN"/>
    <property type="match status" value="1"/>
</dbReference>
<dbReference type="SUPFAM" id="SSF159594">
    <property type="entry name" value="XCC0632-like"/>
    <property type="match status" value="1"/>
</dbReference>
<evidence type="ECO:0000313" key="5">
    <source>
        <dbReference type="Proteomes" id="UP000247346"/>
    </source>
</evidence>
<evidence type="ECO:0000256" key="2">
    <source>
        <dbReference type="SAM" id="SignalP"/>
    </source>
</evidence>
<comment type="caution">
    <text evidence="4">The sequence shown here is derived from an EMBL/GenBank/DDBJ whole genome shotgun (WGS) entry which is preliminary data.</text>
</comment>
<gene>
    <name evidence="4" type="ORF">XsacCFBP4641_13015</name>
</gene>
<dbReference type="InterPro" id="IPR005586">
    <property type="entry name" value="ABC_trans_aux"/>
</dbReference>
<feature type="signal peptide" evidence="2">
    <location>
        <begin position="1"/>
        <end position="18"/>
    </location>
</feature>
<feature type="region of interest" description="Disordered" evidence="1">
    <location>
        <begin position="202"/>
        <end position="224"/>
    </location>
</feature>
<dbReference type="PROSITE" id="PS51257">
    <property type="entry name" value="PROKAR_LIPOPROTEIN"/>
    <property type="match status" value="1"/>
</dbReference>
<evidence type="ECO:0000313" key="4">
    <source>
        <dbReference type="EMBL" id="PPU81886.1"/>
    </source>
</evidence>
<feature type="compositionally biased region" description="Pro residues" evidence="1">
    <location>
        <begin position="212"/>
        <end position="224"/>
    </location>
</feature>
<sequence>MKPMRALFLLAVPALLLAGCSLPGGSKEPVTIYAPDVRVTADPAWPQVSWQLALTKPSAARVVDSSRIAVRPTPDELQVYGGVSWAQPATDMLEDMLLRAFEDSGRIPGVARLGTGIRADYKLLLDLRRFEADYAGRTVPSATIELNAKLLYSADQRVVASRTFLVTQPAAGTAESQVVDAFGQAMSQLGHDVVGWTLQQGQADASTALAPSVPPPASPKPPRR</sequence>
<dbReference type="AlphaFoldDB" id="A0A2P5Z2M9"/>
<keyword evidence="2" id="KW-0732">Signal</keyword>
<evidence type="ECO:0000256" key="1">
    <source>
        <dbReference type="SAM" id="MobiDB-lite"/>
    </source>
</evidence>